<gene>
    <name evidence="2" type="primary">TBC1D10B</name>
    <name evidence="2" type="ORF">L345_18317</name>
</gene>
<keyword evidence="3" id="KW-1185">Reference proteome</keyword>
<reference evidence="2 3" key="1">
    <citation type="journal article" date="2013" name="Proc. Natl. Acad. Sci. U.S.A.">
        <title>The king cobra genome reveals dynamic gene evolution and adaptation in the snake venom system.</title>
        <authorList>
            <person name="Vonk F.J."/>
            <person name="Casewell N.R."/>
            <person name="Henkel C.V."/>
            <person name="Heimberg A.M."/>
            <person name="Jansen H.J."/>
            <person name="McCleary R.J."/>
            <person name="Kerkkamp H.M."/>
            <person name="Vos R.A."/>
            <person name="Guerreiro I."/>
            <person name="Calvete J.J."/>
            <person name="Wuster W."/>
            <person name="Woods A.E."/>
            <person name="Logan J.M."/>
            <person name="Harrison R.A."/>
            <person name="Castoe T.A."/>
            <person name="de Koning A.P."/>
            <person name="Pollock D.D."/>
            <person name="Yandell M."/>
            <person name="Calderon D."/>
            <person name="Renjifo C."/>
            <person name="Currier R.B."/>
            <person name="Salgado D."/>
            <person name="Pla D."/>
            <person name="Sanz L."/>
            <person name="Hyder A.S."/>
            <person name="Ribeiro J.M."/>
            <person name="Arntzen J.W."/>
            <person name="van den Thillart G.E."/>
            <person name="Boetzer M."/>
            <person name="Pirovano W."/>
            <person name="Dirks R.P."/>
            <person name="Spaink H.P."/>
            <person name="Duboule D."/>
            <person name="McGlinn E."/>
            <person name="Kini R.M."/>
            <person name="Richardson M.K."/>
        </authorList>
    </citation>
    <scope>NUCLEOTIDE SEQUENCE</scope>
    <source>
        <tissue evidence="2">Blood</tissue>
    </source>
</reference>
<protein>
    <submittedName>
        <fullName evidence="2">TBC1 domain family member 10B</fullName>
    </submittedName>
</protein>
<dbReference type="Proteomes" id="UP000018936">
    <property type="component" value="Unassembled WGS sequence"/>
</dbReference>
<feature type="non-terminal residue" evidence="2">
    <location>
        <position position="1"/>
    </location>
</feature>
<feature type="compositionally biased region" description="Basic and acidic residues" evidence="1">
    <location>
        <begin position="76"/>
        <end position="87"/>
    </location>
</feature>
<comment type="caution">
    <text evidence="2">The sequence shown here is derived from an EMBL/GenBank/DDBJ whole genome shotgun (WGS) entry which is preliminary data.</text>
</comment>
<accession>V8N143</accession>
<dbReference type="EMBL" id="AZIM01055501">
    <property type="protein sequence ID" value="ETE55974.1"/>
    <property type="molecule type" value="Genomic_DNA"/>
</dbReference>
<feature type="compositionally biased region" description="Basic and acidic residues" evidence="1">
    <location>
        <begin position="57"/>
        <end position="68"/>
    </location>
</feature>
<evidence type="ECO:0000256" key="1">
    <source>
        <dbReference type="SAM" id="MobiDB-lite"/>
    </source>
</evidence>
<name>V8N143_OPHHA</name>
<feature type="region of interest" description="Disordered" evidence="1">
    <location>
        <begin position="44"/>
        <end position="131"/>
    </location>
</feature>
<sequence length="131" mass="15278">MISAFHGAFPGEPRHKMLLTQSPPCRISLLKTTQRETIVEVALGKPQKLTVGLGLPGREKTDRQTDRQKGKKEKKGRKEEKETETERKKRKKEGRKEEKERKKQREKEKQRKNERKEGRKKGMICSCPSEP</sequence>
<dbReference type="AlphaFoldDB" id="V8N143"/>
<organism evidence="2 3">
    <name type="scientific">Ophiophagus hannah</name>
    <name type="common">King cobra</name>
    <name type="synonym">Naja hannah</name>
    <dbReference type="NCBI Taxonomy" id="8665"/>
    <lineage>
        <taxon>Eukaryota</taxon>
        <taxon>Metazoa</taxon>
        <taxon>Chordata</taxon>
        <taxon>Craniata</taxon>
        <taxon>Vertebrata</taxon>
        <taxon>Euteleostomi</taxon>
        <taxon>Lepidosauria</taxon>
        <taxon>Squamata</taxon>
        <taxon>Bifurcata</taxon>
        <taxon>Unidentata</taxon>
        <taxon>Episquamata</taxon>
        <taxon>Toxicofera</taxon>
        <taxon>Serpentes</taxon>
        <taxon>Colubroidea</taxon>
        <taxon>Elapidae</taxon>
        <taxon>Elapinae</taxon>
        <taxon>Ophiophagus</taxon>
    </lineage>
</organism>
<evidence type="ECO:0000313" key="2">
    <source>
        <dbReference type="EMBL" id="ETE55974.1"/>
    </source>
</evidence>
<feature type="compositionally biased region" description="Basic and acidic residues" evidence="1">
    <location>
        <begin position="94"/>
        <end position="117"/>
    </location>
</feature>
<proteinExistence type="predicted"/>
<evidence type="ECO:0000313" key="3">
    <source>
        <dbReference type="Proteomes" id="UP000018936"/>
    </source>
</evidence>